<dbReference type="GO" id="GO:0005968">
    <property type="term" value="C:Rab-protein geranylgeranyltransferase complex"/>
    <property type="evidence" value="ECO:0007669"/>
    <property type="project" value="TreeGrafter"/>
</dbReference>
<name>A0AAF0F197_9BASI</name>
<dbReference type="PROSITE" id="PS51147">
    <property type="entry name" value="PFTA"/>
    <property type="match status" value="4"/>
</dbReference>
<evidence type="ECO:0000313" key="7">
    <source>
        <dbReference type="EMBL" id="WFD36413.1"/>
    </source>
</evidence>
<dbReference type="Proteomes" id="UP001219933">
    <property type="component" value="Chromosome 5"/>
</dbReference>
<evidence type="ECO:0000256" key="1">
    <source>
        <dbReference type="ARBA" id="ARBA00006734"/>
    </source>
</evidence>
<keyword evidence="8" id="KW-1185">Reference proteome</keyword>
<evidence type="ECO:0000256" key="2">
    <source>
        <dbReference type="ARBA" id="ARBA00022602"/>
    </source>
</evidence>
<dbReference type="Gene3D" id="1.25.40.120">
    <property type="entry name" value="Protein prenylyltransferase"/>
    <property type="match status" value="1"/>
</dbReference>
<dbReference type="EMBL" id="CP119881">
    <property type="protein sequence ID" value="WFD36413.1"/>
    <property type="molecule type" value="Genomic_DNA"/>
</dbReference>
<evidence type="ECO:0000256" key="4">
    <source>
        <dbReference type="ARBA" id="ARBA00022737"/>
    </source>
</evidence>
<evidence type="ECO:0000256" key="5">
    <source>
        <dbReference type="ARBA" id="ARBA00047658"/>
    </source>
</evidence>
<dbReference type="GO" id="GO:0004663">
    <property type="term" value="F:Rab geranylgeranyltransferase activity"/>
    <property type="evidence" value="ECO:0007669"/>
    <property type="project" value="UniProtKB-UniRule"/>
</dbReference>
<keyword evidence="4" id="KW-0677">Repeat</keyword>
<comment type="function">
    <text evidence="6">Catalyzes the transfer of a geranyl-geranyl moiety from geranyl-geranyl pyrophosphate to cysteines occuring in specific C-terminal amino acid sequences.</text>
</comment>
<keyword evidence="2 6" id="KW-0637">Prenyltransferase</keyword>
<dbReference type="PANTHER" id="PTHR11129:SF2">
    <property type="entry name" value="GERANYLGERANYL TRANSFERASE TYPE-2 SUBUNIT ALPHA"/>
    <property type="match status" value="1"/>
</dbReference>
<dbReference type="PANTHER" id="PTHR11129">
    <property type="entry name" value="PROTEIN FARNESYLTRANSFERASE ALPHA SUBUNIT/RAB GERANYLGERANYL TRANSFERASE ALPHA SUBUNIT"/>
    <property type="match status" value="1"/>
</dbReference>
<protein>
    <recommendedName>
        <fullName evidence="6">Geranylgeranyl transferase type-2 subunit alpha</fullName>
        <ecNumber evidence="6">2.5.1.60</ecNumber>
    </recommendedName>
    <alternativeName>
        <fullName evidence="6">Geranylgeranyl transferase type II subunit alpha</fullName>
    </alternativeName>
</protein>
<dbReference type="InterPro" id="IPR002088">
    <property type="entry name" value="Prenyl_trans_a"/>
</dbReference>
<comment type="similarity">
    <text evidence="1 6">Belongs to the protein prenyltransferase subunit alpha family.</text>
</comment>
<organism evidence="7 8">
    <name type="scientific">Malassezia cuniculi</name>
    <dbReference type="NCBI Taxonomy" id="948313"/>
    <lineage>
        <taxon>Eukaryota</taxon>
        <taxon>Fungi</taxon>
        <taxon>Dikarya</taxon>
        <taxon>Basidiomycota</taxon>
        <taxon>Ustilaginomycotina</taxon>
        <taxon>Malasseziomycetes</taxon>
        <taxon>Malasseziales</taxon>
        <taxon>Malasseziaceae</taxon>
        <taxon>Malassezia</taxon>
    </lineage>
</organism>
<dbReference type="EC" id="2.5.1.60" evidence="6"/>
<keyword evidence="3 6" id="KW-0808">Transferase</keyword>
<dbReference type="SUPFAM" id="SSF48439">
    <property type="entry name" value="Protein prenylyltransferase"/>
    <property type="match status" value="1"/>
</dbReference>
<evidence type="ECO:0000313" key="8">
    <source>
        <dbReference type="Proteomes" id="UP001219933"/>
    </source>
</evidence>
<comment type="catalytic activity">
    <reaction evidence="5 6">
        <text>geranylgeranyl diphosphate + L-cysteinyl-[protein] = S-geranylgeranyl-L-cysteinyl-[protein] + diphosphate</text>
        <dbReference type="Rhea" id="RHEA:21240"/>
        <dbReference type="Rhea" id="RHEA-COMP:10131"/>
        <dbReference type="Rhea" id="RHEA-COMP:11537"/>
        <dbReference type="ChEBI" id="CHEBI:29950"/>
        <dbReference type="ChEBI" id="CHEBI:33019"/>
        <dbReference type="ChEBI" id="CHEBI:57533"/>
        <dbReference type="ChEBI" id="CHEBI:86021"/>
        <dbReference type="EC" id="2.5.1.60"/>
    </reaction>
</comment>
<gene>
    <name evidence="7" type="primary">BET4</name>
    <name evidence="7" type="ORF">MCUN1_003292</name>
</gene>
<dbReference type="AlphaFoldDB" id="A0AAF0F197"/>
<dbReference type="GO" id="GO:0097354">
    <property type="term" value="P:prenylation"/>
    <property type="evidence" value="ECO:0007669"/>
    <property type="project" value="UniProtKB-UniRule"/>
</dbReference>
<evidence type="ECO:0000256" key="6">
    <source>
        <dbReference type="RuleBase" id="RU367120"/>
    </source>
</evidence>
<dbReference type="Pfam" id="PF01239">
    <property type="entry name" value="PPTA"/>
    <property type="match status" value="5"/>
</dbReference>
<accession>A0AAF0F197</accession>
<evidence type="ECO:0000256" key="3">
    <source>
        <dbReference type="ARBA" id="ARBA00022679"/>
    </source>
</evidence>
<reference evidence="7" key="1">
    <citation type="submission" date="2023-03" db="EMBL/GenBank/DDBJ databases">
        <title>Mating type loci evolution in Malassezia.</title>
        <authorList>
            <person name="Coelho M.A."/>
        </authorList>
    </citation>
    <scope>NUCLEOTIDE SEQUENCE</scope>
    <source>
        <strain evidence="7">CBS 11721</strain>
    </source>
</reference>
<proteinExistence type="inferred from homology"/>
<sequence length="348" mass="40893">MHNVRRQKPVPISEEAAAEQRALEQKQLETIQRLEGDVAARRARNDLTDDALDATTMLLACNPEFYSAWNYRREILLAILTEDNAKRLISADLELTQRFLRKHPKVYWLWNHRRWCLVTLAQRVPSAALAQWKQELGLVEAMLEIDARNFMGWNYRRWVVEQIAAFRLSELNVQSDTPFPEVLSTDIPQEAKEALLALAENELAYSMRKIEENFSNFSAWHQRTKLFGPVWDAKSYSEEQRHKEREAEYDTVRQGMYTDPSDQSIWLYHRWLVEQAPTRETLEAEIATITELSELEPDNKWCIQSLAYYKDLMNKLYDVDTKSEVDGLLARLIEVDPLRKGRYNDLRT</sequence>